<gene>
    <name evidence="1" type="ORF">J2W84_005369</name>
</gene>
<accession>A0ABU1R519</accession>
<evidence type="ECO:0000313" key="1">
    <source>
        <dbReference type="EMBL" id="MDR6808307.1"/>
    </source>
</evidence>
<protein>
    <submittedName>
        <fullName evidence="1">Uncharacterized protein</fullName>
    </submittedName>
</protein>
<reference evidence="1 2" key="1">
    <citation type="submission" date="2023-07" db="EMBL/GenBank/DDBJ databases">
        <title>Sorghum-associated microbial communities from plants grown in Nebraska, USA.</title>
        <authorList>
            <person name="Schachtman D."/>
        </authorList>
    </citation>
    <scope>NUCLEOTIDE SEQUENCE [LARGE SCALE GENOMIC DNA]</scope>
    <source>
        <strain evidence="1 2">BE57</strain>
    </source>
</reference>
<dbReference type="EMBL" id="JAVDTI010000006">
    <property type="protein sequence ID" value="MDR6808307.1"/>
    <property type="molecule type" value="Genomic_DNA"/>
</dbReference>
<evidence type="ECO:0000313" key="2">
    <source>
        <dbReference type="Proteomes" id="UP001264980"/>
    </source>
</evidence>
<organism evidence="1 2">
    <name type="scientific">Dyadobacter fermentans</name>
    <dbReference type="NCBI Taxonomy" id="94254"/>
    <lineage>
        <taxon>Bacteria</taxon>
        <taxon>Pseudomonadati</taxon>
        <taxon>Bacteroidota</taxon>
        <taxon>Cytophagia</taxon>
        <taxon>Cytophagales</taxon>
        <taxon>Spirosomataceae</taxon>
        <taxon>Dyadobacter</taxon>
    </lineage>
</organism>
<dbReference type="Proteomes" id="UP001264980">
    <property type="component" value="Unassembled WGS sequence"/>
</dbReference>
<comment type="caution">
    <text evidence="1">The sequence shown here is derived from an EMBL/GenBank/DDBJ whole genome shotgun (WGS) entry which is preliminary data.</text>
</comment>
<sequence>MVNVISQIPAVNFCDRQTVATLPLFRHLGMLSQDFEPEQRHKNTSA</sequence>
<proteinExistence type="predicted"/>
<keyword evidence="2" id="KW-1185">Reference proteome</keyword>
<name>A0ABU1R519_9BACT</name>